<dbReference type="SUPFAM" id="SSF46894">
    <property type="entry name" value="C-terminal effector domain of the bipartite response regulators"/>
    <property type="match status" value="1"/>
</dbReference>
<dbReference type="InterPro" id="IPR016032">
    <property type="entry name" value="Sig_transdc_resp-reg_C-effctor"/>
</dbReference>
<gene>
    <name evidence="2" type="ORF">Rhow_000540</name>
</gene>
<name>A0A402CMU5_RHOWR</name>
<evidence type="ECO:0000313" key="3">
    <source>
        <dbReference type="Proteomes" id="UP000287519"/>
    </source>
</evidence>
<protein>
    <submittedName>
        <fullName evidence="2">Two component system response regulator</fullName>
    </submittedName>
</protein>
<dbReference type="GO" id="GO:0003677">
    <property type="term" value="F:DNA binding"/>
    <property type="evidence" value="ECO:0007669"/>
    <property type="project" value="InterPro"/>
</dbReference>
<organism evidence="2 3">
    <name type="scientific">Rhodococcus wratislaviensis</name>
    <name type="common">Tsukamurella wratislaviensis</name>
    <dbReference type="NCBI Taxonomy" id="44752"/>
    <lineage>
        <taxon>Bacteria</taxon>
        <taxon>Bacillati</taxon>
        <taxon>Actinomycetota</taxon>
        <taxon>Actinomycetes</taxon>
        <taxon>Mycobacteriales</taxon>
        <taxon>Nocardiaceae</taxon>
        <taxon>Rhodococcus</taxon>
    </lineage>
</organism>
<comment type="caution">
    <text evidence="2">The sequence shown here is derived from an EMBL/GenBank/DDBJ whole genome shotgun (WGS) entry which is preliminary data.</text>
</comment>
<dbReference type="Gene3D" id="1.10.10.10">
    <property type="entry name" value="Winged helix-like DNA-binding domain superfamily/Winged helix DNA-binding domain"/>
    <property type="match status" value="1"/>
</dbReference>
<dbReference type="InterPro" id="IPR036388">
    <property type="entry name" value="WH-like_DNA-bd_sf"/>
</dbReference>
<dbReference type="InterPro" id="IPR000792">
    <property type="entry name" value="Tscrpt_reg_LuxR_C"/>
</dbReference>
<sequence>MSLDNVVPLGREATGLVTSEATALVLIIDPGREPEPDAAALRRLYGLTNTEAEVALRVLRCEGLHPVADELSVSLTTIRTHLQHVFDKTETHRQAELVRLLLAISPR</sequence>
<reference evidence="2 3" key="1">
    <citation type="submission" date="2018-11" db="EMBL/GenBank/DDBJ databases">
        <title>Microbial catabolism of amino acid.</title>
        <authorList>
            <person name="Hibi M."/>
            <person name="Ogawa J."/>
        </authorList>
    </citation>
    <scope>NUCLEOTIDE SEQUENCE [LARGE SCALE GENOMIC DNA]</scope>
    <source>
        <strain evidence="2 3">C31-06</strain>
    </source>
</reference>
<dbReference type="SMART" id="SM00421">
    <property type="entry name" value="HTH_LUXR"/>
    <property type="match status" value="1"/>
</dbReference>
<evidence type="ECO:0000259" key="1">
    <source>
        <dbReference type="SMART" id="SM00421"/>
    </source>
</evidence>
<dbReference type="GO" id="GO:0006355">
    <property type="term" value="P:regulation of DNA-templated transcription"/>
    <property type="evidence" value="ECO:0007669"/>
    <property type="project" value="InterPro"/>
</dbReference>
<evidence type="ECO:0000313" key="2">
    <source>
        <dbReference type="EMBL" id="GCE44914.1"/>
    </source>
</evidence>
<dbReference type="Pfam" id="PF00196">
    <property type="entry name" value="GerE"/>
    <property type="match status" value="1"/>
</dbReference>
<proteinExistence type="predicted"/>
<dbReference type="AlphaFoldDB" id="A0A402CMU5"/>
<accession>A0A402CMU5</accession>
<dbReference type="EMBL" id="BHYM01000117">
    <property type="protein sequence ID" value="GCE44914.1"/>
    <property type="molecule type" value="Genomic_DNA"/>
</dbReference>
<keyword evidence="3" id="KW-1185">Reference proteome</keyword>
<feature type="domain" description="HTH luxR-type" evidence="1">
    <location>
        <begin position="44"/>
        <end position="101"/>
    </location>
</feature>
<dbReference type="Proteomes" id="UP000287519">
    <property type="component" value="Unassembled WGS sequence"/>
</dbReference>